<evidence type="ECO:0008006" key="4">
    <source>
        <dbReference type="Google" id="ProtNLM"/>
    </source>
</evidence>
<accession>A0A810PZ36</accession>
<evidence type="ECO:0000256" key="1">
    <source>
        <dbReference type="SAM" id="Phobius"/>
    </source>
</evidence>
<proteinExistence type="predicted"/>
<gene>
    <name evidence="2" type="ORF">MM50RIKEN_11220</name>
</gene>
<dbReference type="InterPro" id="IPR011044">
    <property type="entry name" value="Quino_amine_DH_bsu"/>
</dbReference>
<keyword evidence="3" id="KW-1185">Reference proteome</keyword>
<dbReference type="Pfam" id="PF18975">
    <property type="entry name" value="DUF5711"/>
    <property type="match status" value="1"/>
</dbReference>
<evidence type="ECO:0000313" key="3">
    <source>
        <dbReference type="Proteomes" id="UP000681035"/>
    </source>
</evidence>
<dbReference type="KEGG" id="vcop:MM50RIKEN_11220"/>
<dbReference type="SUPFAM" id="SSF50969">
    <property type="entry name" value="YVTN repeat-like/Quinoprotein amine dehydrogenase"/>
    <property type="match status" value="1"/>
</dbReference>
<reference evidence="2" key="1">
    <citation type="submission" date="2020-09" db="EMBL/GenBank/DDBJ databases">
        <title>New species isolated from human feces.</title>
        <authorList>
            <person name="Kitahara M."/>
            <person name="Shigeno Y."/>
            <person name="Shime M."/>
            <person name="Matsumoto Y."/>
            <person name="Nakamura S."/>
            <person name="Motooka D."/>
            <person name="Fukuoka S."/>
            <person name="Nishikawa H."/>
            <person name="Benno Y."/>
        </authorList>
    </citation>
    <scope>NUCLEOTIDE SEQUENCE</scope>
    <source>
        <strain evidence="2">MM50</strain>
    </source>
</reference>
<dbReference type="Proteomes" id="UP000681035">
    <property type="component" value="Chromosome"/>
</dbReference>
<dbReference type="RefSeq" id="WP_213542102.1">
    <property type="nucleotide sequence ID" value="NZ_AP023418.1"/>
</dbReference>
<keyword evidence="1" id="KW-0472">Membrane</keyword>
<evidence type="ECO:0000313" key="2">
    <source>
        <dbReference type="EMBL" id="BCK81359.1"/>
    </source>
</evidence>
<dbReference type="AlphaFoldDB" id="A0A810PZ36"/>
<keyword evidence="1" id="KW-0812">Transmembrane</keyword>
<dbReference type="EMBL" id="AP023418">
    <property type="protein sequence ID" value="BCK81359.1"/>
    <property type="molecule type" value="Genomic_DNA"/>
</dbReference>
<dbReference type="InterPro" id="IPR043765">
    <property type="entry name" value="DUF5711"/>
</dbReference>
<organism evidence="2 3">
    <name type="scientific">Vescimonas coprocola</name>
    <dbReference type="NCBI Taxonomy" id="2714355"/>
    <lineage>
        <taxon>Bacteria</taxon>
        <taxon>Bacillati</taxon>
        <taxon>Bacillota</taxon>
        <taxon>Clostridia</taxon>
        <taxon>Eubacteriales</taxon>
        <taxon>Oscillospiraceae</taxon>
        <taxon>Vescimonas</taxon>
    </lineage>
</organism>
<sequence length="398" mass="42995">MDKREFDGGNPQQDAPRRVEKKKIWTRRRLLWLGIVAAVLLAVVAVSLLWQRGTFDGLRRSVIYARAEKDENGCAQLYQYAADREYRFVSLSGSLAAASNSRILLMGEDGQVRYSESILFTNCTVTGNGKWAAVYDVGGKEIYVLDAQGEVYRLTLDGDILAAALNPGGYLAVMVNTSGYKASVEVYDPKGEKVFAFHSGDQFLMTAAVSADSHQMAAVTMGQENGSFVSSLALYRLGREERYAECLLPENAVVYDLGTVGGSYCAVTETGLRFVTTGGKLAGSYSYDGGYLHRCSLGGDGYAALLLGRYKSGSQGRLVTVDSQGRELASLDIDEEVMSLSAAGKYVAVLYQDHLTIYDKDLQEYAVLKDVSAAGTVLMRSDGSAVLTGASAASLYLP</sequence>
<feature type="transmembrane region" description="Helical" evidence="1">
    <location>
        <begin position="30"/>
        <end position="50"/>
    </location>
</feature>
<name>A0A810PZ36_9FIRM</name>
<keyword evidence="1" id="KW-1133">Transmembrane helix</keyword>
<protein>
    <recommendedName>
        <fullName evidence="4">WD40 repeat domain-containing protein</fullName>
    </recommendedName>
</protein>